<dbReference type="RefSeq" id="WP_281796316.1">
    <property type="nucleotide sequence ID" value="NZ_BSDR01000001.1"/>
</dbReference>
<dbReference type="InterPro" id="IPR050572">
    <property type="entry name" value="Fe-S_Ferredoxin"/>
</dbReference>
<keyword evidence="3" id="KW-0408">Iron</keyword>
<proteinExistence type="predicted"/>
<dbReference type="PROSITE" id="PS51379">
    <property type="entry name" value="4FE4S_FER_2"/>
    <property type="match status" value="2"/>
</dbReference>
<dbReference type="Proteomes" id="UP001144372">
    <property type="component" value="Unassembled WGS sequence"/>
</dbReference>
<protein>
    <submittedName>
        <fullName evidence="6">(4Fe-4S)-binding protein</fullName>
    </submittedName>
</protein>
<sequence>MESNQKVYETLATHLDRLPAGFPRTPSGVEIRILQRLFTPEEAALAQLLTLRPETPEQIAKRAGETVDTLAPRLEAMSRKGLIFRIRKKDTSLYMAAQFVIGIWEYHVNDLSADLIRDMNEYLPYFFGKTNRLKTPQLRTIPISRAIPSGQAVMPYEEARNIIQEQQKIVVAPCICRKEHRITGEGCEKPLESCLVFGTGAQFYEENGLGRPITREDALKILESAEKSGLVLQPSNAQKVVNICTCCGCCCQILKNLKRLPDPANYVASNYFAVLDQETCTACGTCVERCQMDAVQMDGASAVIIQNRCIGCGLCVPTCPEEAIRLQRKPEADRATPPAHFMETYKRIAKERIARLRQAAKQDNERLE</sequence>
<evidence type="ECO:0000256" key="3">
    <source>
        <dbReference type="ARBA" id="ARBA00023004"/>
    </source>
</evidence>
<reference evidence="6" key="1">
    <citation type="submission" date="2022-12" db="EMBL/GenBank/DDBJ databases">
        <title>Reference genome sequencing for broad-spectrum identification of bacterial and archaeal isolates by mass spectrometry.</title>
        <authorList>
            <person name="Sekiguchi Y."/>
            <person name="Tourlousse D.M."/>
        </authorList>
    </citation>
    <scope>NUCLEOTIDE SEQUENCE</scope>
    <source>
        <strain evidence="6">ASRB1</strain>
    </source>
</reference>
<dbReference type="PANTHER" id="PTHR43687">
    <property type="entry name" value="ADENYLYLSULFATE REDUCTASE, BETA SUBUNIT"/>
    <property type="match status" value="1"/>
</dbReference>
<feature type="domain" description="4Fe-4S ferredoxin-type" evidence="5">
    <location>
        <begin position="271"/>
        <end position="299"/>
    </location>
</feature>
<dbReference type="GO" id="GO:0046872">
    <property type="term" value="F:metal ion binding"/>
    <property type="evidence" value="ECO:0007669"/>
    <property type="project" value="UniProtKB-KW"/>
</dbReference>
<feature type="domain" description="4Fe-4S ferredoxin-type" evidence="5">
    <location>
        <begin position="300"/>
        <end position="329"/>
    </location>
</feature>
<name>A0A9W6FWI0_9BACT</name>
<evidence type="ECO:0000256" key="1">
    <source>
        <dbReference type="ARBA" id="ARBA00022485"/>
    </source>
</evidence>
<dbReference type="PROSITE" id="PS00198">
    <property type="entry name" value="4FE4S_FER_1"/>
    <property type="match status" value="1"/>
</dbReference>
<dbReference type="Pfam" id="PF14697">
    <property type="entry name" value="Fer4_21"/>
    <property type="match status" value="1"/>
</dbReference>
<keyword evidence="2" id="KW-0479">Metal-binding</keyword>
<dbReference type="GO" id="GO:0051539">
    <property type="term" value="F:4 iron, 4 sulfur cluster binding"/>
    <property type="evidence" value="ECO:0007669"/>
    <property type="project" value="UniProtKB-KW"/>
</dbReference>
<evidence type="ECO:0000313" key="6">
    <source>
        <dbReference type="EMBL" id="GLI36123.1"/>
    </source>
</evidence>
<dbReference type="SUPFAM" id="SSF54862">
    <property type="entry name" value="4Fe-4S ferredoxins"/>
    <property type="match status" value="1"/>
</dbReference>
<comment type="caution">
    <text evidence="6">The sequence shown here is derived from an EMBL/GenBank/DDBJ whole genome shotgun (WGS) entry which is preliminary data.</text>
</comment>
<dbReference type="EMBL" id="BSDR01000001">
    <property type="protein sequence ID" value="GLI36123.1"/>
    <property type="molecule type" value="Genomic_DNA"/>
</dbReference>
<dbReference type="InterPro" id="IPR017896">
    <property type="entry name" value="4Fe4S_Fe-S-bd"/>
</dbReference>
<organism evidence="6 7">
    <name type="scientific">Desulforhabdus amnigena</name>
    <dbReference type="NCBI Taxonomy" id="40218"/>
    <lineage>
        <taxon>Bacteria</taxon>
        <taxon>Pseudomonadati</taxon>
        <taxon>Thermodesulfobacteriota</taxon>
        <taxon>Syntrophobacteria</taxon>
        <taxon>Syntrophobacterales</taxon>
        <taxon>Syntrophobacteraceae</taxon>
        <taxon>Desulforhabdus</taxon>
    </lineage>
</organism>
<keyword evidence="4" id="KW-0411">Iron-sulfur</keyword>
<dbReference type="InterPro" id="IPR017900">
    <property type="entry name" value="4Fe4S_Fe_S_CS"/>
</dbReference>
<evidence type="ECO:0000259" key="5">
    <source>
        <dbReference type="PROSITE" id="PS51379"/>
    </source>
</evidence>
<accession>A0A9W6FWI0</accession>
<gene>
    <name evidence="6" type="ORF">DAMNIGENAA_35560</name>
</gene>
<evidence type="ECO:0000256" key="2">
    <source>
        <dbReference type="ARBA" id="ARBA00022723"/>
    </source>
</evidence>
<dbReference type="Gene3D" id="3.30.70.20">
    <property type="match status" value="1"/>
</dbReference>
<dbReference type="PANTHER" id="PTHR43687:SF1">
    <property type="entry name" value="FERREDOXIN III"/>
    <property type="match status" value="1"/>
</dbReference>
<evidence type="ECO:0000313" key="7">
    <source>
        <dbReference type="Proteomes" id="UP001144372"/>
    </source>
</evidence>
<evidence type="ECO:0000256" key="4">
    <source>
        <dbReference type="ARBA" id="ARBA00023014"/>
    </source>
</evidence>
<keyword evidence="1" id="KW-0004">4Fe-4S</keyword>
<keyword evidence="7" id="KW-1185">Reference proteome</keyword>
<dbReference type="AlphaFoldDB" id="A0A9W6FWI0"/>